<evidence type="ECO:0000313" key="1">
    <source>
        <dbReference type="EMBL" id="CEI70506.1"/>
    </source>
</evidence>
<name>A0A2L2TZC1_9HYPO</name>
<protein>
    <submittedName>
        <fullName evidence="1">Uncharacterized protein</fullName>
    </submittedName>
</protein>
<accession>A0A2L2TZC1</accession>
<proteinExistence type="predicted"/>
<sequence>MCWTRNTSFHCPTCSKEDRTITTSHFCDDIPKKGKFGDCRGGVEHKWVYRMGKECDECRIKWKDPKDWAKLASIRHSTGGEKKH</sequence>
<keyword evidence="2" id="KW-1185">Reference proteome</keyword>
<dbReference type="AlphaFoldDB" id="A0A2L2TZC1"/>
<evidence type="ECO:0000313" key="2">
    <source>
        <dbReference type="Proteomes" id="UP000245910"/>
    </source>
</evidence>
<reference evidence="2" key="1">
    <citation type="submission" date="2014-10" db="EMBL/GenBank/DDBJ databases">
        <authorList>
            <person name="King R."/>
        </authorList>
    </citation>
    <scope>NUCLEOTIDE SEQUENCE [LARGE SCALE GENOMIC DNA]</scope>
    <source>
        <strain evidence="2">A3/5</strain>
    </source>
</reference>
<dbReference type="Proteomes" id="UP000245910">
    <property type="component" value="Chromosome III"/>
</dbReference>
<dbReference type="EMBL" id="LN649231">
    <property type="protein sequence ID" value="CEI70506.1"/>
    <property type="molecule type" value="Genomic_DNA"/>
</dbReference>
<organism evidence="1 2">
    <name type="scientific">Fusarium venenatum</name>
    <dbReference type="NCBI Taxonomy" id="56646"/>
    <lineage>
        <taxon>Eukaryota</taxon>
        <taxon>Fungi</taxon>
        <taxon>Dikarya</taxon>
        <taxon>Ascomycota</taxon>
        <taxon>Pezizomycotina</taxon>
        <taxon>Sordariomycetes</taxon>
        <taxon>Hypocreomycetidae</taxon>
        <taxon>Hypocreales</taxon>
        <taxon>Nectriaceae</taxon>
        <taxon>Fusarium</taxon>
    </lineage>
</organism>